<proteinExistence type="predicted"/>
<evidence type="ECO:0000256" key="3">
    <source>
        <dbReference type="SAM" id="Phobius"/>
    </source>
</evidence>
<keyword evidence="3" id="KW-1133">Transmembrane helix</keyword>
<dbReference type="Pfam" id="PF01544">
    <property type="entry name" value="CorA"/>
    <property type="match status" value="1"/>
</dbReference>
<feature type="transmembrane region" description="Helical" evidence="3">
    <location>
        <begin position="310"/>
        <end position="330"/>
    </location>
</feature>
<name>A0ABS6SFW1_9SPHN</name>
<keyword evidence="3" id="KW-0472">Membrane</keyword>
<keyword evidence="5" id="KW-1185">Reference proteome</keyword>
<dbReference type="Proteomes" id="UP000722336">
    <property type="component" value="Unassembled WGS sequence"/>
</dbReference>
<dbReference type="RefSeq" id="WP_218445472.1">
    <property type="nucleotide sequence ID" value="NZ_JAGSPA010000002.1"/>
</dbReference>
<evidence type="ECO:0000313" key="5">
    <source>
        <dbReference type="Proteomes" id="UP000722336"/>
    </source>
</evidence>
<reference evidence="4 5" key="1">
    <citation type="submission" date="2021-04" db="EMBL/GenBank/DDBJ databases">
        <authorList>
            <person name="Pira H."/>
            <person name="Risdian C."/>
            <person name="Wink J."/>
        </authorList>
    </citation>
    <scope>NUCLEOTIDE SEQUENCE [LARGE SCALE GENOMIC DNA]</scope>
    <source>
        <strain evidence="4 5">WHA3</strain>
    </source>
</reference>
<accession>A0ABS6SFW1</accession>
<sequence>MIALEVPELAAVAEEDGLLFAVRLNREGGGTLLHWKDVLTWTPADGPLWLHVDASSRRVREWLDHDSGLTPITIEALLDPRPRPRVFQGKNGYVTILRGINLNEGADPEDMVSLRLWSDGVRLISLRQEYLKTPRFVLDDVLRAGAGPVDAPALYERMISKLIDFLGVAIEEYETRIEDIEQRIDKGDIDALRSDVSELRQNLVSMRRYMAPQVGALQRLTALPPEWLAPHEALLLRESADQFERYLEDLDEFRERAIVAKDDIVNRQSERMNQTMYVLSIVAAIFLPLGFLTGLFGINVGGMPGVDDDMGFWIVTISMGLIIAAELWIFRRLGWL</sequence>
<comment type="caution">
    <text evidence="4">The sequence shown here is derived from an EMBL/GenBank/DDBJ whole genome shotgun (WGS) entry which is preliminary data.</text>
</comment>
<gene>
    <name evidence="4" type="ORF">KCG44_08075</name>
</gene>
<evidence type="ECO:0000256" key="2">
    <source>
        <dbReference type="SAM" id="Coils"/>
    </source>
</evidence>
<evidence type="ECO:0000256" key="1">
    <source>
        <dbReference type="ARBA" id="ARBA00004651"/>
    </source>
</evidence>
<dbReference type="CDD" id="cd12833">
    <property type="entry name" value="ZntB-like_1"/>
    <property type="match status" value="1"/>
</dbReference>
<dbReference type="PANTHER" id="PTHR46494">
    <property type="entry name" value="CORA FAMILY METAL ION TRANSPORTER (EUROFUNG)"/>
    <property type="match status" value="1"/>
</dbReference>
<dbReference type="PANTHER" id="PTHR46494:SF3">
    <property type="entry name" value="ZINC TRANSPORT PROTEIN ZNTB"/>
    <property type="match status" value="1"/>
</dbReference>
<keyword evidence="3" id="KW-0812">Transmembrane</keyword>
<feature type="transmembrane region" description="Helical" evidence="3">
    <location>
        <begin position="276"/>
        <end position="298"/>
    </location>
</feature>
<feature type="coiled-coil region" evidence="2">
    <location>
        <begin position="163"/>
        <end position="190"/>
    </location>
</feature>
<evidence type="ECO:0000313" key="4">
    <source>
        <dbReference type="EMBL" id="MBV7256742.1"/>
    </source>
</evidence>
<dbReference type="EMBL" id="JAGSPA010000002">
    <property type="protein sequence ID" value="MBV7256742.1"/>
    <property type="molecule type" value="Genomic_DNA"/>
</dbReference>
<keyword evidence="2" id="KW-0175">Coiled coil</keyword>
<comment type="subcellular location">
    <subcellularLocation>
        <location evidence="1">Cell membrane</location>
        <topology evidence="1">Multi-pass membrane protein</topology>
    </subcellularLocation>
</comment>
<organism evidence="4 5">
    <name type="scientific">Pacificimonas pallii</name>
    <dbReference type="NCBI Taxonomy" id="2827236"/>
    <lineage>
        <taxon>Bacteria</taxon>
        <taxon>Pseudomonadati</taxon>
        <taxon>Pseudomonadota</taxon>
        <taxon>Alphaproteobacteria</taxon>
        <taxon>Sphingomonadales</taxon>
        <taxon>Sphingosinicellaceae</taxon>
        <taxon>Pacificimonas</taxon>
    </lineage>
</organism>
<dbReference type="InterPro" id="IPR002523">
    <property type="entry name" value="MgTranspt_CorA/ZnTranspt_ZntB"/>
</dbReference>
<protein>
    <submittedName>
        <fullName evidence="4">Zinc transporter ZntB</fullName>
    </submittedName>
</protein>